<dbReference type="Proteomes" id="UP000185494">
    <property type="component" value="Chromosome 1"/>
</dbReference>
<evidence type="ECO:0000259" key="1">
    <source>
        <dbReference type="Pfam" id="PF08242"/>
    </source>
</evidence>
<accession>A0A1L7AB34</accession>
<evidence type="ECO:0000313" key="3">
    <source>
        <dbReference type="Proteomes" id="UP000185494"/>
    </source>
</evidence>
<organism evidence="2 3">
    <name type="scientific">Roseomonas gilardii</name>
    <dbReference type="NCBI Taxonomy" id="257708"/>
    <lineage>
        <taxon>Bacteria</taxon>
        <taxon>Pseudomonadati</taxon>
        <taxon>Pseudomonadota</taxon>
        <taxon>Alphaproteobacteria</taxon>
        <taxon>Acetobacterales</taxon>
        <taxon>Roseomonadaceae</taxon>
        <taxon>Roseomonas</taxon>
    </lineage>
</organism>
<dbReference type="GO" id="GO:0032259">
    <property type="term" value="P:methylation"/>
    <property type="evidence" value="ECO:0007669"/>
    <property type="project" value="UniProtKB-KW"/>
</dbReference>
<dbReference type="Gene3D" id="3.40.50.150">
    <property type="entry name" value="Vaccinia Virus protein VP39"/>
    <property type="match status" value="1"/>
</dbReference>
<protein>
    <submittedName>
        <fullName evidence="2">Methyltransferase</fullName>
    </submittedName>
</protein>
<evidence type="ECO:0000313" key="2">
    <source>
        <dbReference type="EMBL" id="APT55998.1"/>
    </source>
</evidence>
<dbReference type="eggNOG" id="COG2227">
    <property type="taxonomic scope" value="Bacteria"/>
</dbReference>
<dbReference type="Pfam" id="PF08242">
    <property type="entry name" value="Methyltransf_12"/>
    <property type="match status" value="1"/>
</dbReference>
<dbReference type="AlphaFoldDB" id="A0A1L7AB34"/>
<dbReference type="InterPro" id="IPR013217">
    <property type="entry name" value="Methyltransf_12"/>
</dbReference>
<dbReference type="KEGG" id="rgi:RGI145_01580"/>
<reference evidence="2 3" key="1">
    <citation type="submission" date="2016-05" db="EMBL/GenBank/DDBJ databases">
        <title>Complete Genome and Methylome Analysis of Psychrotrophic Bacterial Isolates from Antarctic Lake Untersee.</title>
        <authorList>
            <person name="Fomenkov A."/>
            <person name="Akimov V.N."/>
            <person name="Vasilyeva L.V."/>
            <person name="Andersen D."/>
            <person name="Vincze T."/>
            <person name="Roberts R.J."/>
        </authorList>
    </citation>
    <scope>NUCLEOTIDE SEQUENCE [LARGE SCALE GENOMIC DNA]</scope>
    <source>
        <strain evidence="2 3">U14-5</strain>
    </source>
</reference>
<dbReference type="GO" id="GO:0008168">
    <property type="term" value="F:methyltransferase activity"/>
    <property type="evidence" value="ECO:0007669"/>
    <property type="project" value="UniProtKB-KW"/>
</dbReference>
<keyword evidence="2" id="KW-0489">Methyltransferase</keyword>
<dbReference type="SUPFAM" id="SSF53335">
    <property type="entry name" value="S-adenosyl-L-methionine-dependent methyltransferases"/>
    <property type="match status" value="1"/>
</dbReference>
<feature type="domain" description="Methyltransferase type 12" evidence="1">
    <location>
        <begin position="68"/>
        <end position="166"/>
    </location>
</feature>
<name>A0A1L7AB34_9PROT</name>
<proteinExistence type="predicted"/>
<dbReference type="CDD" id="cd02440">
    <property type="entry name" value="AdoMet_MTases"/>
    <property type="match status" value="1"/>
</dbReference>
<gene>
    <name evidence="2" type="ORF">RGI145_01580</name>
</gene>
<dbReference type="RefSeq" id="WP_075796955.1">
    <property type="nucleotide sequence ID" value="NZ_CP015583.1"/>
</dbReference>
<dbReference type="STRING" id="257708.RGI145_01580"/>
<dbReference type="InterPro" id="IPR029063">
    <property type="entry name" value="SAM-dependent_MTases_sf"/>
</dbReference>
<keyword evidence="2" id="KW-0808">Transferase</keyword>
<dbReference type="EMBL" id="CP015583">
    <property type="protein sequence ID" value="APT55998.1"/>
    <property type="molecule type" value="Genomic_DNA"/>
</dbReference>
<sequence length="423" mass="45759">MTGQSPPLPDERDRQLAAQYDSYPYPARNPADEARRLIIGSPSHLREVDHWIFGARRPESQPLRALMAGGGSGDGTIMLAQHLARAGRPGEVVWLDRSVAARKVAQARAEKRGLGNIRFTEGSILDLPDPQLGLFDYIDCCGVLHHLPDPLQGLRNLAASLAPGGGIGLMVYAPHGRTGVYMLQDALRLLTPPEEAPATRLEIGKRLWKQAPETAWLRRNPWITDHTEGGDAGLYDLLLNPRDVAYTVPQLAALIGAAGLRLRCLVEPLRYDPDRYLPDPRLRERAARLDPIGRAALAEAVAGNMGIHIAYCTRDPAPEPDWDNPDSVPMLREMDGAALARAVAPQGMLPVNFDGVRMSLALPRLAPAILARVDGQRSLGEIADAVVAGGASREQVARDLAALRGVMEPLNRLLLAAPRPAGG</sequence>